<protein>
    <submittedName>
        <fullName evidence="2">Uncharacterized protein</fullName>
    </submittedName>
</protein>
<accession>A0ABV0YFU0</accession>
<evidence type="ECO:0000256" key="1">
    <source>
        <dbReference type="SAM" id="MobiDB-lite"/>
    </source>
</evidence>
<name>A0ABV0YFU0_9TELE</name>
<reference evidence="2 3" key="1">
    <citation type="submission" date="2021-06" db="EMBL/GenBank/DDBJ databases">
        <authorList>
            <person name="Palmer J.M."/>
        </authorList>
    </citation>
    <scope>NUCLEOTIDE SEQUENCE [LARGE SCALE GENOMIC DNA]</scope>
    <source>
        <strain evidence="2 3">AS_MEX2019</strain>
        <tissue evidence="2">Muscle</tissue>
    </source>
</reference>
<comment type="caution">
    <text evidence="2">The sequence shown here is derived from an EMBL/GenBank/DDBJ whole genome shotgun (WGS) entry which is preliminary data.</text>
</comment>
<sequence length="103" mass="11968">MKSKLDHNAENNNFFVQKKRRKLKMKSYASENGLSPPRPPPSSTPKYREEFKTTFTRWVSIKLLPAEAWTMPSPERCHSKGLEDGTKQQTEVVLMLCNLDKEK</sequence>
<dbReference type="Proteomes" id="UP001469553">
    <property type="component" value="Unassembled WGS sequence"/>
</dbReference>
<dbReference type="EMBL" id="JAHRIP010030771">
    <property type="protein sequence ID" value="MEQ2292708.1"/>
    <property type="molecule type" value="Genomic_DNA"/>
</dbReference>
<evidence type="ECO:0000313" key="3">
    <source>
        <dbReference type="Proteomes" id="UP001469553"/>
    </source>
</evidence>
<proteinExistence type="predicted"/>
<evidence type="ECO:0000313" key="2">
    <source>
        <dbReference type="EMBL" id="MEQ2292708.1"/>
    </source>
</evidence>
<feature type="region of interest" description="Disordered" evidence="1">
    <location>
        <begin position="1"/>
        <end position="47"/>
    </location>
</feature>
<organism evidence="2 3">
    <name type="scientific">Ameca splendens</name>
    <dbReference type="NCBI Taxonomy" id="208324"/>
    <lineage>
        <taxon>Eukaryota</taxon>
        <taxon>Metazoa</taxon>
        <taxon>Chordata</taxon>
        <taxon>Craniata</taxon>
        <taxon>Vertebrata</taxon>
        <taxon>Euteleostomi</taxon>
        <taxon>Actinopterygii</taxon>
        <taxon>Neopterygii</taxon>
        <taxon>Teleostei</taxon>
        <taxon>Neoteleostei</taxon>
        <taxon>Acanthomorphata</taxon>
        <taxon>Ovalentaria</taxon>
        <taxon>Atherinomorphae</taxon>
        <taxon>Cyprinodontiformes</taxon>
        <taxon>Goodeidae</taxon>
        <taxon>Ameca</taxon>
    </lineage>
</organism>
<gene>
    <name evidence="2" type="ORF">AMECASPLE_025704</name>
</gene>
<keyword evidence="3" id="KW-1185">Reference proteome</keyword>